<keyword evidence="4" id="KW-1185">Reference proteome</keyword>
<evidence type="ECO:0000259" key="2">
    <source>
        <dbReference type="Pfam" id="PF00248"/>
    </source>
</evidence>
<feature type="domain" description="NADP-dependent oxidoreductase" evidence="2">
    <location>
        <begin position="68"/>
        <end position="351"/>
    </location>
</feature>
<dbReference type="PANTHER" id="PTHR43625">
    <property type="entry name" value="AFLATOXIN B1 ALDEHYDE REDUCTASE"/>
    <property type="match status" value="1"/>
</dbReference>
<protein>
    <recommendedName>
        <fullName evidence="2">NADP-dependent oxidoreductase domain-containing protein</fullName>
    </recommendedName>
</protein>
<evidence type="ECO:0000256" key="1">
    <source>
        <dbReference type="ARBA" id="ARBA00023002"/>
    </source>
</evidence>
<evidence type="ECO:0000313" key="4">
    <source>
        <dbReference type="Proteomes" id="UP001583177"/>
    </source>
</evidence>
<gene>
    <name evidence="3" type="ORF">Daus18300_008496</name>
</gene>
<dbReference type="Pfam" id="PF00248">
    <property type="entry name" value="Aldo_ket_red"/>
    <property type="match status" value="1"/>
</dbReference>
<evidence type="ECO:0000313" key="3">
    <source>
        <dbReference type="EMBL" id="KAL1862537.1"/>
    </source>
</evidence>
<dbReference type="SUPFAM" id="SSF51430">
    <property type="entry name" value="NAD(P)-linked oxidoreductase"/>
    <property type="match status" value="1"/>
</dbReference>
<dbReference type="EMBL" id="JAWRVE010000080">
    <property type="protein sequence ID" value="KAL1862537.1"/>
    <property type="molecule type" value="Genomic_DNA"/>
</dbReference>
<dbReference type="Gene3D" id="3.20.20.100">
    <property type="entry name" value="NADP-dependent oxidoreductase domain"/>
    <property type="match status" value="1"/>
</dbReference>
<sequence length="372" mass="41282">MAAFPRNPKAAKAPEESPDIKIMPHFRIPREDFVKLRTYERLLVKSRTYGSYSRRGLTRETMQLRLTSWDKLEHEDAVKVMKTALEQGANFWNGIYQGMFYGTPEANSLHLLKYYFTKYPEDADRVVLSIKGAYDRPTNSPRGSPEGIRASVDEALRVLDGTKKIDVFEMARVDPAVPIETSVAALAALVEEGKIGAVGLSEVSAGTLRRAAAVTPIAAVEIELSLFTTDVLSNGVADACHELGIALVAYSPISRGWLTGEFRKLEDLPENDMRRHIPRFQPGAFEQNFKLVEAVEKLAERKGASVARIAMAWVRRQGAVPIPGSRKADRVVENCRDVDLTVDDMAEIQTLLDSLPIVGGRYPPQAESLLNQ</sequence>
<dbReference type="InterPro" id="IPR036812">
    <property type="entry name" value="NAD(P)_OxRdtase_dom_sf"/>
</dbReference>
<dbReference type="CDD" id="cd19077">
    <property type="entry name" value="AKR_AKR8A1-2"/>
    <property type="match status" value="1"/>
</dbReference>
<accession>A0ABR3WHU0</accession>
<dbReference type="InterPro" id="IPR023210">
    <property type="entry name" value="NADP_OxRdtase_dom"/>
</dbReference>
<dbReference type="Proteomes" id="UP001583177">
    <property type="component" value="Unassembled WGS sequence"/>
</dbReference>
<dbReference type="InterPro" id="IPR050791">
    <property type="entry name" value="Aldo-Keto_reductase"/>
</dbReference>
<comment type="caution">
    <text evidence="3">The sequence shown here is derived from an EMBL/GenBank/DDBJ whole genome shotgun (WGS) entry which is preliminary data.</text>
</comment>
<keyword evidence="1" id="KW-0560">Oxidoreductase</keyword>
<proteinExistence type="predicted"/>
<name>A0ABR3WHU0_9PEZI</name>
<organism evidence="3 4">
    <name type="scientific">Diaporthe australafricana</name>
    <dbReference type="NCBI Taxonomy" id="127596"/>
    <lineage>
        <taxon>Eukaryota</taxon>
        <taxon>Fungi</taxon>
        <taxon>Dikarya</taxon>
        <taxon>Ascomycota</taxon>
        <taxon>Pezizomycotina</taxon>
        <taxon>Sordariomycetes</taxon>
        <taxon>Sordariomycetidae</taxon>
        <taxon>Diaporthales</taxon>
        <taxon>Diaporthaceae</taxon>
        <taxon>Diaporthe</taxon>
    </lineage>
</organism>
<reference evidence="3 4" key="1">
    <citation type="journal article" date="2024" name="IMA Fungus">
        <title>IMA Genome - F19 : A genome assembly and annotation guide to empower mycologists, including annotated draft genome sequences of Ceratocystis pirilliformis, Diaporthe australafricana, Fusarium ophioides, Paecilomyces lecythidis, and Sporothrix stenoceras.</title>
        <authorList>
            <person name="Aylward J."/>
            <person name="Wilson A.M."/>
            <person name="Visagie C.M."/>
            <person name="Spraker J."/>
            <person name="Barnes I."/>
            <person name="Buitendag C."/>
            <person name="Ceriani C."/>
            <person name="Del Mar Angel L."/>
            <person name="du Plessis D."/>
            <person name="Fuchs T."/>
            <person name="Gasser K."/>
            <person name="Kramer D."/>
            <person name="Li W."/>
            <person name="Munsamy K."/>
            <person name="Piso A."/>
            <person name="Price J.L."/>
            <person name="Sonnekus B."/>
            <person name="Thomas C."/>
            <person name="van der Nest A."/>
            <person name="van Dijk A."/>
            <person name="van Heerden A."/>
            <person name="van Vuuren N."/>
            <person name="Yilmaz N."/>
            <person name="Duong T.A."/>
            <person name="van der Merwe N.A."/>
            <person name="Wingfield M.J."/>
            <person name="Wingfield B.D."/>
        </authorList>
    </citation>
    <scope>NUCLEOTIDE SEQUENCE [LARGE SCALE GENOMIC DNA]</scope>
    <source>
        <strain evidence="3 4">CMW 18300</strain>
    </source>
</reference>
<dbReference type="PANTHER" id="PTHR43625:SF78">
    <property type="entry name" value="PYRIDOXAL REDUCTASE-RELATED"/>
    <property type="match status" value="1"/>
</dbReference>